<proteinExistence type="predicted"/>
<dbReference type="EMBL" id="PP856721">
    <property type="protein sequence ID" value="XCH40251.1"/>
    <property type="molecule type" value="Genomic_DNA"/>
</dbReference>
<accession>A0AAU8GEJ0</accession>
<name>A0AAU8GEJ0_9CAUD</name>
<gene>
    <name evidence="1" type="ORF">NDDWPVAN_CDS0125</name>
</gene>
<evidence type="ECO:0000313" key="1">
    <source>
        <dbReference type="EMBL" id="XCH40251.1"/>
    </source>
</evidence>
<sequence>MRFKTSCNAFYGLFVSSLASALPIAGKRPRAAHIKKKPGFNPAFRLVLHVLIL</sequence>
<protein>
    <submittedName>
        <fullName evidence="1">Uncharacterized protein</fullName>
    </submittedName>
</protein>
<reference evidence="1" key="1">
    <citation type="submission" date="2024-05" db="EMBL/GenBank/DDBJ databases">
        <authorList>
            <person name="Mugo M.M."/>
            <person name="Musyoki A.M."/>
            <person name="Makumi A.M."/>
            <person name="Mutai I."/>
            <person name="Drechsel O."/>
            <person name="Kering K.K."/>
            <person name="Muturi P."/>
            <person name="Mbae C.K."/>
            <person name="Kariuki S.M."/>
        </authorList>
    </citation>
    <scope>NUCLEOTIDE SEQUENCE</scope>
</reference>
<organism evidence="1">
    <name type="scientific">Salmonella phage vB_SEnST11_KE22</name>
    <dbReference type="NCBI Taxonomy" id="3161173"/>
    <lineage>
        <taxon>Viruses</taxon>
        <taxon>Duplodnaviria</taxon>
        <taxon>Heunggongvirae</taxon>
        <taxon>Uroviricota</taxon>
        <taxon>Caudoviricetes</taxon>
        <taxon>Vequintavirinae</taxon>
        <taxon>Seunavirus</taxon>
    </lineage>
</organism>